<dbReference type="VEuPathDB" id="CryptoDB:Cvel_1249"/>
<organism evidence="1">
    <name type="scientific">Chromera velia CCMP2878</name>
    <dbReference type="NCBI Taxonomy" id="1169474"/>
    <lineage>
        <taxon>Eukaryota</taxon>
        <taxon>Sar</taxon>
        <taxon>Alveolata</taxon>
        <taxon>Colpodellida</taxon>
        <taxon>Chromeraceae</taxon>
        <taxon>Chromera</taxon>
    </lineage>
</organism>
<evidence type="ECO:0000313" key="1">
    <source>
        <dbReference type="EMBL" id="CEM46610.1"/>
    </source>
</evidence>
<name>A0A0G4HQP2_9ALVE</name>
<accession>A0A0G4HQP2</accession>
<protein>
    <submittedName>
        <fullName evidence="1">Uncharacterized protein</fullName>
    </submittedName>
</protein>
<dbReference type="AlphaFoldDB" id="A0A0G4HQP2"/>
<gene>
    <name evidence="1" type="ORF">Cvel_1249</name>
</gene>
<dbReference type="PhylomeDB" id="A0A0G4HQP2"/>
<reference evidence="1" key="1">
    <citation type="submission" date="2014-11" db="EMBL/GenBank/DDBJ databases">
        <authorList>
            <person name="Otto D Thomas"/>
            <person name="Naeem Raeece"/>
        </authorList>
    </citation>
    <scope>NUCLEOTIDE SEQUENCE</scope>
</reference>
<sequence>MNFAAFLLPAVGPSAPHHADGHHGKKTATPQMDHPIAFPEHTTRTPITPKQDDEFNYKQYKWGYKEIPDYQEKGAHAYKSIYDNKKGHAIKFPWAADPKPHHENSHPENDRISGSYETMLADKMPLGGFTDGPPSFSSRWEKMIAYHHGLYAPSRHGPSKSADEIRLAVNEYSDHLNAENPKDTCKYLAIEYKRCSETHQAAIDPEGATTKCFKWADELDKCKWDAEKMKKGLSYIERRNFLLRGHWFFPEVRHQ</sequence>
<proteinExistence type="predicted"/>
<dbReference type="EMBL" id="CDMZ01003503">
    <property type="protein sequence ID" value="CEM46610.1"/>
    <property type="molecule type" value="Genomic_DNA"/>
</dbReference>